<proteinExistence type="predicted"/>
<sequence>MLCLKSVTWTLTRLLTVSSLKYAVRFLVLKFWWNCLVLIRRIRIQQIPGLEVLITCQTEVVEVVGGVAQVGLPISALMNPALCIANPHTRRKMEQMLMLVLLLLHPVWQEIILTGNLHITVILWPQKIKCLL</sequence>
<gene>
    <name evidence="1" type="ORF">SVIM_LOCUS328271</name>
</gene>
<evidence type="ECO:0000313" key="1">
    <source>
        <dbReference type="EMBL" id="VFU49720.1"/>
    </source>
</evidence>
<name>A0A6N2M8A1_SALVM</name>
<dbReference type="AlphaFoldDB" id="A0A6N2M8A1"/>
<dbReference type="EMBL" id="CAADRP010001708">
    <property type="protein sequence ID" value="VFU49720.1"/>
    <property type="molecule type" value="Genomic_DNA"/>
</dbReference>
<organism evidence="1">
    <name type="scientific">Salix viminalis</name>
    <name type="common">Common osier</name>
    <name type="synonym">Basket willow</name>
    <dbReference type="NCBI Taxonomy" id="40686"/>
    <lineage>
        <taxon>Eukaryota</taxon>
        <taxon>Viridiplantae</taxon>
        <taxon>Streptophyta</taxon>
        <taxon>Embryophyta</taxon>
        <taxon>Tracheophyta</taxon>
        <taxon>Spermatophyta</taxon>
        <taxon>Magnoliopsida</taxon>
        <taxon>eudicotyledons</taxon>
        <taxon>Gunneridae</taxon>
        <taxon>Pentapetalae</taxon>
        <taxon>rosids</taxon>
        <taxon>fabids</taxon>
        <taxon>Malpighiales</taxon>
        <taxon>Salicaceae</taxon>
        <taxon>Saliceae</taxon>
        <taxon>Salix</taxon>
    </lineage>
</organism>
<protein>
    <submittedName>
        <fullName evidence="1">Uncharacterized protein</fullName>
    </submittedName>
</protein>
<reference evidence="1" key="1">
    <citation type="submission" date="2019-03" db="EMBL/GenBank/DDBJ databases">
        <authorList>
            <person name="Mank J."/>
            <person name="Almeida P."/>
        </authorList>
    </citation>
    <scope>NUCLEOTIDE SEQUENCE</scope>
    <source>
        <strain evidence="1">78183</strain>
    </source>
</reference>
<accession>A0A6N2M8A1</accession>